<dbReference type="EMBL" id="NPKJ01000068">
    <property type="protein sequence ID" value="PAQ06044.1"/>
    <property type="molecule type" value="Genomic_DNA"/>
</dbReference>
<evidence type="ECO:0000256" key="6">
    <source>
        <dbReference type="ARBA" id="ARBA00023316"/>
    </source>
</evidence>
<dbReference type="UniPathway" id="UPA00219"/>
<evidence type="ECO:0000256" key="1">
    <source>
        <dbReference type="ARBA" id="ARBA00004752"/>
    </source>
</evidence>
<keyword evidence="6 7" id="KW-0961">Cell wall biogenesis/degradation</keyword>
<feature type="active site" description="Proton donor/acceptor" evidence="7">
    <location>
        <position position="161"/>
    </location>
</feature>
<dbReference type="Proteomes" id="UP000216442">
    <property type="component" value="Unassembled WGS sequence"/>
</dbReference>
<keyword evidence="3" id="KW-0808">Transferase</keyword>
<organism evidence="9 10">
    <name type="scientific">Mesorhizobium temperatum</name>
    <dbReference type="NCBI Taxonomy" id="241416"/>
    <lineage>
        <taxon>Bacteria</taxon>
        <taxon>Pseudomonadati</taxon>
        <taxon>Pseudomonadota</taxon>
        <taxon>Alphaproteobacteria</taxon>
        <taxon>Hyphomicrobiales</taxon>
        <taxon>Phyllobacteriaceae</taxon>
        <taxon>Mesorhizobium</taxon>
    </lineage>
</organism>
<dbReference type="GO" id="GO:0071555">
    <property type="term" value="P:cell wall organization"/>
    <property type="evidence" value="ECO:0007669"/>
    <property type="project" value="UniProtKB-UniRule"/>
</dbReference>
<dbReference type="PROSITE" id="PS52029">
    <property type="entry name" value="LD_TPASE"/>
    <property type="match status" value="1"/>
</dbReference>
<reference evidence="9 10" key="1">
    <citation type="submission" date="2017-08" db="EMBL/GenBank/DDBJ databases">
        <title>Mesorhizobium wenxinae sp. nov., a novel rhizobial species isolated from root nodules of chickpea (Cicer arietinum L.).</title>
        <authorList>
            <person name="Zhang J."/>
        </authorList>
    </citation>
    <scope>NUCLEOTIDE SEQUENCE [LARGE SCALE GENOMIC DNA]</scope>
    <source>
        <strain evidence="9 10">SDW018</strain>
    </source>
</reference>
<comment type="similarity">
    <text evidence="2">Belongs to the YkuD family.</text>
</comment>
<comment type="pathway">
    <text evidence="1 7">Cell wall biogenesis; peptidoglycan biosynthesis.</text>
</comment>
<evidence type="ECO:0000256" key="3">
    <source>
        <dbReference type="ARBA" id="ARBA00022679"/>
    </source>
</evidence>
<keyword evidence="10" id="KW-1185">Reference proteome</keyword>
<dbReference type="SUPFAM" id="SSF141523">
    <property type="entry name" value="L,D-transpeptidase catalytic domain-like"/>
    <property type="match status" value="1"/>
</dbReference>
<dbReference type="GO" id="GO:0008360">
    <property type="term" value="P:regulation of cell shape"/>
    <property type="evidence" value="ECO:0007669"/>
    <property type="project" value="UniProtKB-UniRule"/>
</dbReference>
<name>A0A271LDB4_9HYPH</name>
<comment type="caution">
    <text evidence="9">The sequence shown here is derived from an EMBL/GenBank/DDBJ whole genome shotgun (WGS) entry which is preliminary data.</text>
</comment>
<keyword evidence="4 7" id="KW-0133">Cell shape</keyword>
<feature type="domain" description="L,D-TPase catalytic" evidence="8">
    <location>
        <begin position="29"/>
        <end position="197"/>
    </location>
</feature>
<protein>
    <recommendedName>
        <fullName evidence="8">L,D-TPase catalytic domain-containing protein</fullName>
    </recommendedName>
</protein>
<evidence type="ECO:0000256" key="5">
    <source>
        <dbReference type="ARBA" id="ARBA00022984"/>
    </source>
</evidence>
<evidence type="ECO:0000256" key="4">
    <source>
        <dbReference type="ARBA" id="ARBA00022960"/>
    </source>
</evidence>
<dbReference type="OrthoDB" id="9804204at2"/>
<evidence type="ECO:0000256" key="2">
    <source>
        <dbReference type="ARBA" id="ARBA00005992"/>
    </source>
</evidence>
<dbReference type="Pfam" id="PF03734">
    <property type="entry name" value="YkuD"/>
    <property type="match status" value="1"/>
</dbReference>
<sequence length="198" mass="21933">MICSVARSYKKKRVCNEASAFLRKGLCVLTVRARPGHASQGLLQAGKLVFSCALGRGGISAGKREGDGATPLGSMRILSGYFRNDHFSGGRKTRLAMTPIRPDLGWCEVPEDRNYNRPVKIPYGASHERMLRADRLYDACLVLDWNISPRRRGRGSAIFFHLARPGFTPTQGCVAVTARTMARLLPLLSDRTVMRVVR</sequence>
<proteinExistence type="inferred from homology"/>
<evidence type="ECO:0000313" key="9">
    <source>
        <dbReference type="EMBL" id="PAQ06044.1"/>
    </source>
</evidence>
<dbReference type="GO" id="GO:0009252">
    <property type="term" value="P:peptidoglycan biosynthetic process"/>
    <property type="evidence" value="ECO:0007669"/>
    <property type="project" value="UniProtKB-UniPathway"/>
</dbReference>
<dbReference type="AlphaFoldDB" id="A0A271LDB4"/>
<gene>
    <name evidence="9" type="ORF">CIT26_28050</name>
</gene>
<dbReference type="GO" id="GO:0016740">
    <property type="term" value="F:transferase activity"/>
    <property type="evidence" value="ECO:0007669"/>
    <property type="project" value="UniProtKB-KW"/>
</dbReference>
<evidence type="ECO:0000259" key="8">
    <source>
        <dbReference type="PROSITE" id="PS52029"/>
    </source>
</evidence>
<accession>A0A271LDB4</accession>
<dbReference type="GO" id="GO:0004180">
    <property type="term" value="F:carboxypeptidase activity"/>
    <property type="evidence" value="ECO:0007669"/>
    <property type="project" value="UniProtKB-ARBA"/>
</dbReference>
<dbReference type="InterPro" id="IPR038063">
    <property type="entry name" value="Transpep_catalytic_dom"/>
</dbReference>
<dbReference type="PANTHER" id="PTHR38589:SF1">
    <property type="entry name" value="BLR0621 PROTEIN"/>
    <property type="match status" value="1"/>
</dbReference>
<evidence type="ECO:0000313" key="10">
    <source>
        <dbReference type="Proteomes" id="UP000216442"/>
    </source>
</evidence>
<keyword evidence="5 7" id="KW-0573">Peptidoglycan synthesis</keyword>
<dbReference type="RefSeq" id="WP_095495576.1">
    <property type="nucleotide sequence ID" value="NZ_NPKJ01000068.1"/>
</dbReference>
<dbReference type="InterPro" id="IPR005490">
    <property type="entry name" value="LD_TPept_cat_dom"/>
</dbReference>
<dbReference type="PANTHER" id="PTHR38589">
    <property type="entry name" value="BLR0621 PROTEIN"/>
    <property type="match status" value="1"/>
</dbReference>
<evidence type="ECO:0000256" key="7">
    <source>
        <dbReference type="PROSITE-ProRule" id="PRU01373"/>
    </source>
</evidence>
<feature type="active site" description="Nucleophile" evidence="7">
    <location>
        <position position="173"/>
    </location>
</feature>